<feature type="chain" id="PRO_5043439270" evidence="1">
    <location>
        <begin position="20"/>
        <end position="225"/>
    </location>
</feature>
<keyword evidence="3" id="KW-1185">Reference proteome</keyword>
<organism evidence="2 3">
    <name type="scientific">Caerostris extrusa</name>
    <name type="common">Bark spider</name>
    <name type="synonym">Caerostris bankana</name>
    <dbReference type="NCBI Taxonomy" id="172846"/>
    <lineage>
        <taxon>Eukaryota</taxon>
        <taxon>Metazoa</taxon>
        <taxon>Ecdysozoa</taxon>
        <taxon>Arthropoda</taxon>
        <taxon>Chelicerata</taxon>
        <taxon>Arachnida</taxon>
        <taxon>Araneae</taxon>
        <taxon>Araneomorphae</taxon>
        <taxon>Entelegynae</taxon>
        <taxon>Araneoidea</taxon>
        <taxon>Araneidae</taxon>
        <taxon>Caerostris</taxon>
    </lineage>
</organism>
<name>A0AAV4YB78_CAEEX</name>
<dbReference type="SUPFAM" id="SSF52058">
    <property type="entry name" value="L domain-like"/>
    <property type="match status" value="1"/>
</dbReference>
<dbReference type="Gene3D" id="3.80.10.10">
    <property type="entry name" value="Ribonuclease Inhibitor"/>
    <property type="match status" value="1"/>
</dbReference>
<feature type="signal peptide" evidence="1">
    <location>
        <begin position="1"/>
        <end position="19"/>
    </location>
</feature>
<evidence type="ECO:0000313" key="2">
    <source>
        <dbReference type="EMBL" id="GIZ04320.1"/>
    </source>
</evidence>
<evidence type="ECO:0000256" key="1">
    <source>
        <dbReference type="SAM" id="SignalP"/>
    </source>
</evidence>
<sequence>MKILLLFIVAVTIVSIVNSSLIHSNEEGNDCPPPEQLDPCTCFKDLNSGRVTVLCSNFSDAELLRNIFDRNPGWKLQDVHIDRSIMAYIPASLLERAQFQRLNVSFTTLVTLFDKTPVQTPELNLYLYNLRLQRGFVWSTIANSSLIDLGIFKMAIRRFGRTFKENIPKVVRNLFFENTDVQAILDEAFSDLHDLQSLVLDGGNLKTITRNMFPSPWKVRFWSLK</sequence>
<dbReference type="InterPro" id="IPR032675">
    <property type="entry name" value="LRR_dom_sf"/>
</dbReference>
<dbReference type="Proteomes" id="UP001054945">
    <property type="component" value="Unassembled WGS sequence"/>
</dbReference>
<dbReference type="AlphaFoldDB" id="A0AAV4YB78"/>
<comment type="caution">
    <text evidence="2">The sequence shown here is derived from an EMBL/GenBank/DDBJ whole genome shotgun (WGS) entry which is preliminary data.</text>
</comment>
<protein>
    <submittedName>
        <fullName evidence="2">Uncharacterized protein</fullName>
    </submittedName>
</protein>
<reference evidence="2 3" key="1">
    <citation type="submission" date="2021-06" db="EMBL/GenBank/DDBJ databases">
        <title>Caerostris extrusa draft genome.</title>
        <authorList>
            <person name="Kono N."/>
            <person name="Arakawa K."/>
        </authorList>
    </citation>
    <scope>NUCLEOTIDE SEQUENCE [LARGE SCALE GENOMIC DNA]</scope>
</reference>
<dbReference type="EMBL" id="BPLR01001718">
    <property type="protein sequence ID" value="GIZ04320.1"/>
    <property type="molecule type" value="Genomic_DNA"/>
</dbReference>
<gene>
    <name evidence="2" type="primary">AVEN_67318_1</name>
    <name evidence="2" type="ORF">CEXT_26021</name>
</gene>
<accession>A0AAV4YB78</accession>
<keyword evidence="1" id="KW-0732">Signal</keyword>
<evidence type="ECO:0000313" key="3">
    <source>
        <dbReference type="Proteomes" id="UP001054945"/>
    </source>
</evidence>
<proteinExistence type="predicted"/>